<protein>
    <submittedName>
        <fullName evidence="2">Uncharacterized protein</fullName>
    </submittedName>
</protein>
<name>A0AAV8ZR39_9CUCU</name>
<organism evidence="2 3">
    <name type="scientific">Rhamnusium bicolor</name>
    <dbReference type="NCBI Taxonomy" id="1586634"/>
    <lineage>
        <taxon>Eukaryota</taxon>
        <taxon>Metazoa</taxon>
        <taxon>Ecdysozoa</taxon>
        <taxon>Arthropoda</taxon>
        <taxon>Hexapoda</taxon>
        <taxon>Insecta</taxon>
        <taxon>Pterygota</taxon>
        <taxon>Neoptera</taxon>
        <taxon>Endopterygota</taxon>
        <taxon>Coleoptera</taxon>
        <taxon>Polyphaga</taxon>
        <taxon>Cucujiformia</taxon>
        <taxon>Chrysomeloidea</taxon>
        <taxon>Cerambycidae</taxon>
        <taxon>Lepturinae</taxon>
        <taxon>Rhagiini</taxon>
        <taxon>Rhamnusium</taxon>
    </lineage>
</organism>
<dbReference type="Proteomes" id="UP001162156">
    <property type="component" value="Unassembled WGS sequence"/>
</dbReference>
<dbReference type="EMBL" id="JANEYF010000534">
    <property type="protein sequence ID" value="KAJ8969450.1"/>
    <property type="molecule type" value="Genomic_DNA"/>
</dbReference>
<evidence type="ECO:0000313" key="3">
    <source>
        <dbReference type="Proteomes" id="UP001162156"/>
    </source>
</evidence>
<reference evidence="2" key="1">
    <citation type="journal article" date="2023" name="Insect Mol. Biol.">
        <title>Genome sequencing provides insights into the evolution of gene families encoding plant cell wall-degrading enzymes in longhorned beetles.</title>
        <authorList>
            <person name="Shin N.R."/>
            <person name="Okamura Y."/>
            <person name="Kirsch R."/>
            <person name="Pauchet Y."/>
        </authorList>
    </citation>
    <scope>NUCLEOTIDE SEQUENCE</scope>
    <source>
        <strain evidence="2">RBIC_L_NR</strain>
    </source>
</reference>
<keyword evidence="3" id="KW-1185">Reference proteome</keyword>
<sequence>MKIRVHIILEIAENQCMYDEASTQENTFDVGTQVNIQVFRRSKATQTINIISRRKRNRSREVKNTQNIKKVRPNSPKNEKVTSDTL</sequence>
<evidence type="ECO:0000256" key="1">
    <source>
        <dbReference type="SAM" id="MobiDB-lite"/>
    </source>
</evidence>
<gene>
    <name evidence="2" type="ORF">NQ314_001756</name>
</gene>
<dbReference type="AlphaFoldDB" id="A0AAV8ZR39"/>
<feature type="region of interest" description="Disordered" evidence="1">
    <location>
        <begin position="49"/>
        <end position="86"/>
    </location>
</feature>
<feature type="compositionally biased region" description="Basic and acidic residues" evidence="1">
    <location>
        <begin position="77"/>
        <end position="86"/>
    </location>
</feature>
<comment type="caution">
    <text evidence="2">The sequence shown here is derived from an EMBL/GenBank/DDBJ whole genome shotgun (WGS) entry which is preliminary data.</text>
</comment>
<accession>A0AAV8ZR39</accession>
<proteinExistence type="predicted"/>
<evidence type="ECO:0000313" key="2">
    <source>
        <dbReference type="EMBL" id="KAJ8969450.1"/>
    </source>
</evidence>